<feature type="signal peptide" evidence="2">
    <location>
        <begin position="1"/>
        <end position="20"/>
    </location>
</feature>
<organism evidence="5 6">
    <name type="scientific">Adineta ricciae</name>
    <name type="common">Rotifer</name>
    <dbReference type="NCBI Taxonomy" id="249248"/>
    <lineage>
        <taxon>Eukaryota</taxon>
        <taxon>Metazoa</taxon>
        <taxon>Spiralia</taxon>
        <taxon>Gnathifera</taxon>
        <taxon>Rotifera</taxon>
        <taxon>Eurotatoria</taxon>
        <taxon>Bdelloidea</taxon>
        <taxon>Adinetida</taxon>
        <taxon>Adinetidae</taxon>
        <taxon>Adineta</taxon>
    </lineage>
</organism>
<evidence type="ECO:0000313" key="4">
    <source>
        <dbReference type="EMBL" id="CAF1035817.1"/>
    </source>
</evidence>
<gene>
    <name evidence="4" type="ORF">EDS130_LOCUS16654</name>
    <name evidence="5" type="ORF">XAT740_LOCUS41528</name>
</gene>
<comment type="caution">
    <text evidence="5">The sequence shown here is derived from an EMBL/GenBank/DDBJ whole genome shotgun (WGS) entry which is preliminary data.</text>
</comment>
<dbReference type="OrthoDB" id="10508062at2759"/>
<feature type="region of interest" description="Disordered" evidence="1">
    <location>
        <begin position="114"/>
        <end position="142"/>
    </location>
</feature>
<sequence length="211" mass="22761">MSTTNTILLLLVVVVQQLFSQTSRSFIMSIQADWQFQCENTTCVPLATIAASYIQYCRINCLARSNCQAATFQNSTGTCKLFTGIESQYNNLITNVDAVTMIVMANTRIPTESTTTLTSSSTTTSTTTTSTRTTSTSTTSTTTIPYSPCSRSFCCTTGYSQPCALNGYACNCTALSGQEASIICPRCVGQGPSDYMGSGSCYYNAYYYSTC</sequence>
<accession>A0A815VKZ7</accession>
<feature type="chain" id="PRO_5036229108" description="Apple domain-containing protein" evidence="2">
    <location>
        <begin position="21"/>
        <end position="211"/>
    </location>
</feature>
<proteinExistence type="predicted"/>
<evidence type="ECO:0000256" key="1">
    <source>
        <dbReference type="SAM" id="MobiDB-lite"/>
    </source>
</evidence>
<keyword evidence="6" id="KW-1185">Reference proteome</keyword>
<protein>
    <recommendedName>
        <fullName evidence="3">Apple domain-containing protein</fullName>
    </recommendedName>
</protein>
<dbReference type="AlphaFoldDB" id="A0A815VKZ7"/>
<dbReference type="Pfam" id="PF00024">
    <property type="entry name" value="PAN_1"/>
    <property type="match status" value="1"/>
</dbReference>
<evidence type="ECO:0000256" key="2">
    <source>
        <dbReference type="SAM" id="SignalP"/>
    </source>
</evidence>
<evidence type="ECO:0000313" key="6">
    <source>
        <dbReference type="Proteomes" id="UP000663828"/>
    </source>
</evidence>
<reference evidence="5" key="1">
    <citation type="submission" date="2021-02" db="EMBL/GenBank/DDBJ databases">
        <authorList>
            <person name="Nowell W R."/>
        </authorList>
    </citation>
    <scope>NUCLEOTIDE SEQUENCE</scope>
</reference>
<dbReference type="InterPro" id="IPR003609">
    <property type="entry name" value="Pan_app"/>
</dbReference>
<dbReference type="EMBL" id="CAJNOR010004864">
    <property type="protein sequence ID" value="CAF1531831.1"/>
    <property type="molecule type" value="Genomic_DNA"/>
</dbReference>
<dbReference type="EMBL" id="CAJNOJ010000073">
    <property type="protein sequence ID" value="CAF1035817.1"/>
    <property type="molecule type" value="Genomic_DNA"/>
</dbReference>
<dbReference type="Proteomes" id="UP000663828">
    <property type="component" value="Unassembled WGS sequence"/>
</dbReference>
<dbReference type="Proteomes" id="UP000663852">
    <property type="component" value="Unassembled WGS sequence"/>
</dbReference>
<feature type="domain" description="Apple" evidence="3">
    <location>
        <begin position="47"/>
        <end position="88"/>
    </location>
</feature>
<keyword evidence="2" id="KW-0732">Signal</keyword>
<name>A0A815VKZ7_ADIRI</name>
<evidence type="ECO:0000313" key="5">
    <source>
        <dbReference type="EMBL" id="CAF1531831.1"/>
    </source>
</evidence>
<evidence type="ECO:0000259" key="3">
    <source>
        <dbReference type="Pfam" id="PF00024"/>
    </source>
</evidence>